<proteinExistence type="predicted"/>
<dbReference type="Proteomes" id="UP000529446">
    <property type="component" value="Unassembled WGS sequence"/>
</dbReference>
<dbReference type="EMBL" id="JAARXI010000002">
    <property type="protein sequence ID" value="MBC2115704.1"/>
    <property type="molecule type" value="Genomic_DNA"/>
</dbReference>
<accession>A0A7X1CXV4</accession>
<comment type="caution">
    <text evidence="1">The sequence shown here is derived from an EMBL/GenBank/DDBJ whole genome shotgun (WGS) entry which is preliminary data.</text>
</comment>
<evidence type="ECO:0000313" key="1">
    <source>
        <dbReference type="EMBL" id="MBC2115704.1"/>
    </source>
</evidence>
<evidence type="ECO:0000313" key="2">
    <source>
        <dbReference type="Proteomes" id="UP000529446"/>
    </source>
</evidence>
<reference evidence="1 2" key="1">
    <citation type="submission" date="2020-03" db="EMBL/GenBank/DDBJ databases">
        <title>Soil Listeria distribution.</title>
        <authorList>
            <person name="Liao J."/>
            <person name="Wiedmann M."/>
        </authorList>
    </citation>
    <scope>NUCLEOTIDE SEQUENCE [LARGE SCALE GENOMIC DNA]</scope>
    <source>
        <strain evidence="1 2">FSL L7-0360</strain>
    </source>
</reference>
<protein>
    <submittedName>
        <fullName evidence="1">Uncharacterized protein</fullName>
    </submittedName>
</protein>
<organism evidence="1 2">
    <name type="scientific">Listeria booriae</name>
    <dbReference type="NCBI Taxonomy" id="1552123"/>
    <lineage>
        <taxon>Bacteria</taxon>
        <taxon>Bacillati</taxon>
        <taxon>Bacillota</taxon>
        <taxon>Bacilli</taxon>
        <taxon>Bacillales</taxon>
        <taxon>Listeriaceae</taxon>
        <taxon>Listeria</taxon>
    </lineage>
</organism>
<dbReference type="RefSeq" id="WP_185488236.1">
    <property type="nucleotide sequence ID" value="NZ_JAARVE010000003.1"/>
</dbReference>
<sequence length="170" mass="19687">MATKQERLVIVNNIIKKIASIDRRFFYNAENDLTAYMFFKNGRLYLKDDYTKQDIYAYAYKYFGAFSHGGTLQALILDFSKYIRTGKNSNGENGYGGLNCRHWGYSAESMKAIQSYAMELGYLEDRLCYICEKPILQNDPFDKVPSGHEYIIAHSSCLPDCEEEEYDDGY</sequence>
<gene>
    <name evidence="1" type="ORF">HCB06_03645</name>
</gene>
<name>A0A7X1CXV4_9LIST</name>
<dbReference type="AlphaFoldDB" id="A0A7X1CXV4"/>